<dbReference type="OrthoDB" id="2135638at2759"/>
<evidence type="ECO:0000256" key="1">
    <source>
        <dbReference type="SAM" id="SignalP"/>
    </source>
</evidence>
<feature type="chain" id="PRO_5012553506" description="Glycoside hydrolase" evidence="1">
    <location>
        <begin position="18"/>
        <end position="115"/>
    </location>
</feature>
<organism evidence="2 3">
    <name type="scientific">Rhizoclosmatium globosum</name>
    <dbReference type="NCBI Taxonomy" id="329046"/>
    <lineage>
        <taxon>Eukaryota</taxon>
        <taxon>Fungi</taxon>
        <taxon>Fungi incertae sedis</taxon>
        <taxon>Chytridiomycota</taxon>
        <taxon>Chytridiomycota incertae sedis</taxon>
        <taxon>Chytridiomycetes</taxon>
        <taxon>Chytridiales</taxon>
        <taxon>Chytriomycetaceae</taxon>
        <taxon>Rhizoclosmatium</taxon>
    </lineage>
</organism>
<name>A0A1Y2B365_9FUNG</name>
<dbReference type="AlphaFoldDB" id="A0A1Y2B365"/>
<gene>
    <name evidence="2" type="ORF">BCR33DRAFT_724768</name>
</gene>
<comment type="caution">
    <text evidence="2">The sequence shown here is derived from an EMBL/GenBank/DDBJ whole genome shotgun (WGS) entry which is preliminary data.</text>
</comment>
<keyword evidence="3" id="KW-1185">Reference proteome</keyword>
<reference evidence="2 3" key="1">
    <citation type="submission" date="2016-07" db="EMBL/GenBank/DDBJ databases">
        <title>Pervasive Adenine N6-methylation of Active Genes in Fungi.</title>
        <authorList>
            <consortium name="DOE Joint Genome Institute"/>
            <person name="Mondo S.J."/>
            <person name="Dannebaum R.O."/>
            <person name="Kuo R.C."/>
            <person name="Labutti K."/>
            <person name="Haridas S."/>
            <person name="Kuo A."/>
            <person name="Salamov A."/>
            <person name="Ahrendt S.R."/>
            <person name="Lipzen A."/>
            <person name="Sullivan W."/>
            <person name="Andreopoulos W.B."/>
            <person name="Clum A."/>
            <person name="Lindquist E."/>
            <person name="Daum C."/>
            <person name="Ramamoorthy G.K."/>
            <person name="Gryganskyi A."/>
            <person name="Culley D."/>
            <person name="Magnuson J.K."/>
            <person name="James T.Y."/>
            <person name="O'Malley M.A."/>
            <person name="Stajich J.E."/>
            <person name="Spatafora J.W."/>
            <person name="Visel A."/>
            <person name="Grigoriev I.V."/>
        </authorList>
    </citation>
    <scope>NUCLEOTIDE SEQUENCE [LARGE SCALE GENOMIC DNA]</scope>
    <source>
        <strain evidence="2 3">JEL800</strain>
    </source>
</reference>
<evidence type="ECO:0000313" key="2">
    <source>
        <dbReference type="EMBL" id="ORY29263.1"/>
    </source>
</evidence>
<dbReference type="Proteomes" id="UP000193642">
    <property type="component" value="Unassembled WGS sequence"/>
</dbReference>
<evidence type="ECO:0008006" key="4">
    <source>
        <dbReference type="Google" id="ProtNLM"/>
    </source>
</evidence>
<feature type="signal peptide" evidence="1">
    <location>
        <begin position="1"/>
        <end position="17"/>
    </location>
</feature>
<dbReference type="EMBL" id="MCGO01000089">
    <property type="protein sequence ID" value="ORY29263.1"/>
    <property type="molecule type" value="Genomic_DNA"/>
</dbReference>
<protein>
    <recommendedName>
        <fullName evidence="4">Glycoside hydrolase</fullName>
    </recommendedName>
</protein>
<accession>A0A1Y2B365</accession>
<keyword evidence="1" id="KW-0732">Signal</keyword>
<sequence length="115" mass="12785">MHFSTLLLLLVPVQILCLAPLEPPTGKVHSGAWYDRNNSDTPKAINDRIGKKLRFFQTDIDLSGVYKPWTAPSLTDQFLSQLNDTGSNAHAYLTIYPFLGFDAITSESVDSWKAA</sequence>
<evidence type="ECO:0000313" key="3">
    <source>
        <dbReference type="Proteomes" id="UP000193642"/>
    </source>
</evidence>
<proteinExistence type="predicted"/>